<evidence type="ECO:0000256" key="14">
    <source>
        <dbReference type="SAM" id="Phobius"/>
    </source>
</evidence>
<comment type="domain">
    <text evidence="12">The histidine box domains are involved in binding the catalytic metal ions.</text>
</comment>
<dbReference type="PANTHER" id="PTHR11351:SF31">
    <property type="entry name" value="DESATURASE 1, ISOFORM A-RELATED"/>
    <property type="match status" value="1"/>
</dbReference>
<comment type="cofactor">
    <cofactor evidence="12">
        <name>Fe(2+)</name>
        <dbReference type="ChEBI" id="CHEBI:29033"/>
    </cofactor>
</comment>
<evidence type="ECO:0000256" key="9">
    <source>
        <dbReference type="ARBA" id="ARBA00023098"/>
    </source>
</evidence>
<evidence type="ECO:0000256" key="7">
    <source>
        <dbReference type="ARBA" id="ARBA00023002"/>
    </source>
</evidence>
<evidence type="ECO:0000256" key="8">
    <source>
        <dbReference type="ARBA" id="ARBA00023004"/>
    </source>
</evidence>
<accession>A0ABP1RLK4</accession>
<organism evidence="16 17">
    <name type="scientific">Orchesella dallaii</name>
    <dbReference type="NCBI Taxonomy" id="48710"/>
    <lineage>
        <taxon>Eukaryota</taxon>
        <taxon>Metazoa</taxon>
        <taxon>Ecdysozoa</taxon>
        <taxon>Arthropoda</taxon>
        <taxon>Hexapoda</taxon>
        <taxon>Collembola</taxon>
        <taxon>Entomobryomorpha</taxon>
        <taxon>Entomobryoidea</taxon>
        <taxon>Orchesellidae</taxon>
        <taxon>Orchesellinae</taxon>
        <taxon>Orchesella</taxon>
    </lineage>
</organism>
<gene>
    <name evidence="16" type="ORF">ODALV1_LOCUS23592</name>
</gene>
<keyword evidence="8" id="KW-0408">Iron</keyword>
<protein>
    <recommendedName>
        <fullName evidence="15">Fatty acid desaturase domain-containing protein</fullName>
    </recommendedName>
</protein>
<evidence type="ECO:0000256" key="12">
    <source>
        <dbReference type="RuleBase" id="RU000581"/>
    </source>
</evidence>
<keyword evidence="17" id="KW-1185">Reference proteome</keyword>
<evidence type="ECO:0000256" key="2">
    <source>
        <dbReference type="ARBA" id="ARBA00009295"/>
    </source>
</evidence>
<sequence>MGESQSEKVEEIKGEQEKPKLKSNSQSPEEFFLTFDKPFGMEGHIFNMLLYGTTHSLALYYLILNFLGIVPNTFVPEFIYGYLGGLGITVGCHRYWTHRAFKAKLPLQIFLMILQTISLQLPIRKWCLDHRIHHKYTDTDSDPHNSEKGFWYSHVGWKFLPKHPEFRRRLQSFDVSDLDNDPVVRFQNRWFWPLQFFFQVLVPVYVLQSFWPEMTVLQCIGANMRRYVVSLHITFCVNSVAHMWGDKPYDRTVTSVENFWVSLLAIGEGWHNFHHTFPWDYKTSEFGWKLNISTVFIDFCAWLGLAYDRKTASNHVVEARMKRTGQKADSVPKESNIVAVAPTPDPVLISPQIPPVPVKDIEGVRNRSKIPLPFPLSPVASSTCSKPCCNDPASWSMRLKQSLIRKRAITTTCYRE</sequence>
<keyword evidence="5" id="KW-0276">Fatty acid metabolism</keyword>
<comment type="caution">
    <text evidence="16">The sequence shown here is derived from an EMBL/GenBank/DDBJ whole genome shotgun (WGS) entry which is preliminary data.</text>
</comment>
<keyword evidence="7 12" id="KW-0560">Oxidoreductase</keyword>
<keyword evidence="11 12" id="KW-0275">Fatty acid biosynthesis</keyword>
<dbReference type="Proteomes" id="UP001642540">
    <property type="component" value="Unassembled WGS sequence"/>
</dbReference>
<evidence type="ECO:0000256" key="6">
    <source>
        <dbReference type="ARBA" id="ARBA00022989"/>
    </source>
</evidence>
<evidence type="ECO:0000256" key="10">
    <source>
        <dbReference type="ARBA" id="ARBA00023136"/>
    </source>
</evidence>
<feature type="domain" description="Fatty acid desaturase" evidence="15">
    <location>
        <begin position="78"/>
        <end position="278"/>
    </location>
</feature>
<keyword evidence="4 12" id="KW-0812">Transmembrane</keyword>
<dbReference type="PRINTS" id="PR00075">
    <property type="entry name" value="FACDDSATRASE"/>
</dbReference>
<evidence type="ECO:0000313" key="16">
    <source>
        <dbReference type="EMBL" id="CAL8130156.1"/>
    </source>
</evidence>
<evidence type="ECO:0000256" key="5">
    <source>
        <dbReference type="ARBA" id="ARBA00022832"/>
    </source>
</evidence>
<feature type="compositionally biased region" description="Basic and acidic residues" evidence="13">
    <location>
        <begin position="1"/>
        <end position="20"/>
    </location>
</feature>
<dbReference type="PANTHER" id="PTHR11351">
    <property type="entry name" value="ACYL-COA DESATURASE"/>
    <property type="match status" value="1"/>
</dbReference>
<keyword evidence="6 14" id="KW-1133">Transmembrane helix</keyword>
<evidence type="ECO:0000259" key="15">
    <source>
        <dbReference type="Pfam" id="PF00487"/>
    </source>
</evidence>
<comment type="similarity">
    <text evidence="2 12">Belongs to the fatty acid desaturase type 1 family.</text>
</comment>
<reference evidence="16 17" key="1">
    <citation type="submission" date="2024-08" db="EMBL/GenBank/DDBJ databases">
        <authorList>
            <person name="Cucini C."/>
            <person name="Frati F."/>
        </authorList>
    </citation>
    <scope>NUCLEOTIDE SEQUENCE [LARGE SCALE GENOMIC DNA]</scope>
</reference>
<evidence type="ECO:0000256" key="13">
    <source>
        <dbReference type="SAM" id="MobiDB-lite"/>
    </source>
</evidence>
<feature type="transmembrane region" description="Helical" evidence="14">
    <location>
        <begin position="79"/>
        <end position="96"/>
    </location>
</feature>
<dbReference type="EMBL" id="CAXLJM020000081">
    <property type="protein sequence ID" value="CAL8130156.1"/>
    <property type="molecule type" value="Genomic_DNA"/>
</dbReference>
<keyword evidence="3 12" id="KW-0444">Lipid biosynthesis</keyword>
<feature type="transmembrane region" description="Helical" evidence="14">
    <location>
        <begin position="45"/>
        <end position="67"/>
    </location>
</feature>
<keyword evidence="9" id="KW-0443">Lipid metabolism</keyword>
<feature type="region of interest" description="Disordered" evidence="13">
    <location>
        <begin position="1"/>
        <end position="25"/>
    </location>
</feature>
<evidence type="ECO:0000313" key="17">
    <source>
        <dbReference type="Proteomes" id="UP001642540"/>
    </source>
</evidence>
<keyword evidence="10 14" id="KW-0472">Membrane</keyword>
<dbReference type="InterPro" id="IPR005804">
    <property type="entry name" value="FA_desaturase_dom"/>
</dbReference>
<dbReference type="Pfam" id="PF00487">
    <property type="entry name" value="FA_desaturase"/>
    <property type="match status" value="1"/>
</dbReference>
<evidence type="ECO:0000256" key="4">
    <source>
        <dbReference type="ARBA" id="ARBA00022692"/>
    </source>
</evidence>
<proteinExistence type="inferred from homology"/>
<evidence type="ECO:0000256" key="11">
    <source>
        <dbReference type="ARBA" id="ARBA00023160"/>
    </source>
</evidence>
<dbReference type="CDD" id="cd03505">
    <property type="entry name" value="Delta9-FADS-like"/>
    <property type="match status" value="1"/>
</dbReference>
<comment type="subcellular location">
    <subcellularLocation>
        <location evidence="1">Membrane</location>
        <topology evidence="1">Multi-pass membrane protein</topology>
    </subcellularLocation>
</comment>
<evidence type="ECO:0000256" key="1">
    <source>
        <dbReference type="ARBA" id="ARBA00004141"/>
    </source>
</evidence>
<name>A0ABP1RLK4_9HEXA</name>
<dbReference type="InterPro" id="IPR015876">
    <property type="entry name" value="Acyl-CoA_DS"/>
</dbReference>
<evidence type="ECO:0000256" key="3">
    <source>
        <dbReference type="ARBA" id="ARBA00022516"/>
    </source>
</evidence>